<feature type="transmembrane region" description="Helical" evidence="4">
    <location>
        <begin position="214"/>
        <end position="237"/>
    </location>
</feature>
<dbReference type="Gene3D" id="1.20.1250.20">
    <property type="entry name" value="MFS general substrate transporter like domains"/>
    <property type="match status" value="1"/>
</dbReference>
<feature type="transmembrane region" description="Helical" evidence="4">
    <location>
        <begin position="20"/>
        <end position="43"/>
    </location>
</feature>
<feature type="transmembrane region" description="Helical" evidence="4">
    <location>
        <begin position="87"/>
        <end position="104"/>
    </location>
</feature>
<feature type="transmembrane region" description="Helical" evidence="4">
    <location>
        <begin position="110"/>
        <end position="132"/>
    </location>
</feature>
<dbReference type="PROSITE" id="PS50850">
    <property type="entry name" value="MFS"/>
    <property type="match status" value="1"/>
</dbReference>
<feature type="domain" description="Major facilitator superfamily (MFS) profile" evidence="5">
    <location>
        <begin position="17"/>
        <end position="398"/>
    </location>
</feature>
<protein>
    <submittedName>
        <fullName evidence="6">MFS transporter</fullName>
    </submittedName>
</protein>
<proteinExistence type="predicted"/>
<evidence type="ECO:0000256" key="3">
    <source>
        <dbReference type="ARBA" id="ARBA00023136"/>
    </source>
</evidence>
<dbReference type="InterPro" id="IPR020846">
    <property type="entry name" value="MFS_dom"/>
</dbReference>
<dbReference type="InterPro" id="IPR036259">
    <property type="entry name" value="MFS_trans_sf"/>
</dbReference>
<dbReference type="Proteomes" id="UP001596542">
    <property type="component" value="Unassembled WGS sequence"/>
</dbReference>
<dbReference type="InterPro" id="IPR011701">
    <property type="entry name" value="MFS"/>
</dbReference>
<keyword evidence="1 4" id="KW-0812">Transmembrane</keyword>
<organism evidence="6 7">
    <name type="scientific">Herminiimonas glaciei</name>
    <dbReference type="NCBI Taxonomy" id="523788"/>
    <lineage>
        <taxon>Bacteria</taxon>
        <taxon>Pseudomonadati</taxon>
        <taxon>Pseudomonadota</taxon>
        <taxon>Betaproteobacteria</taxon>
        <taxon>Burkholderiales</taxon>
        <taxon>Oxalobacteraceae</taxon>
        <taxon>Herminiimonas</taxon>
    </lineage>
</organism>
<reference evidence="7" key="1">
    <citation type="journal article" date="2019" name="Int. J. Syst. Evol. Microbiol.">
        <title>The Global Catalogue of Microorganisms (GCM) 10K type strain sequencing project: providing services to taxonomists for standard genome sequencing and annotation.</title>
        <authorList>
            <consortium name="The Broad Institute Genomics Platform"/>
            <consortium name="The Broad Institute Genome Sequencing Center for Infectious Disease"/>
            <person name="Wu L."/>
            <person name="Ma J."/>
        </authorList>
    </citation>
    <scope>NUCLEOTIDE SEQUENCE [LARGE SCALE GENOMIC DNA]</scope>
    <source>
        <strain evidence="7">KACC 12508</strain>
    </source>
</reference>
<feature type="transmembrane region" description="Helical" evidence="4">
    <location>
        <begin position="342"/>
        <end position="362"/>
    </location>
</feature>
<keyword evidence="2 4" id="KW-1133">Transmembrane helix</keyword>
<feature type="transmembrane region" description="Helical" evidence="4">
    <location>
        <begin position="374"/>
        <end position="394"/>
    </location>
</feature>
<dbReference type="SUPFAM" id="SSF103473">
    <property type="entry name" value="MFS general substrate transporter"/>
    <property type="match status" value="1"/>
</dbReference>
<feature type="transmembrane region" description="Helical" evidence="4">
    <location>
        <begin position="257"/>
        <end position="278"/>
    </location>
</feature>
<evidence type="ECO:0000256" key="4">
    <source>
        <dbReference type="SAM" id="Phobius"/>
    </source>
</evidence>
<dbReference type="RefSeq" id="WP_382271511.1">
    <property type="nucleotide sequence ID" value="NZ_JBHTBU010000001.1"/>
</dbReference>
<dbReference type="InterPro" id="IPR052524">
    <property type="entry name" value="MFS_Cyanate_Porter"/>
</dbReference>
<feature type="transmembrane region" description="Helical" evidence="4">
    <location>
        <begin position="144"/>
        <end position="163"/>
    </location>
</feature>
<feature type="transmembrane region" description="Helical" evidence="4">
    <location>
        <begin position="309"/>
        <end position="330"/>
    </location>
</feature>
<feature type="transmembrane region" description="Helical" evidence="4">
    <location>
        <begin position="175"/>
        <end position="193"/>
    </location>
</feature>
<gene>
    <name evidence="6" type="ORF">ACFQPC_08885</name>
</gene>
<name>A0ABW2IB32_9BURK</name>
<evidence type="ECO:0000313" key="7">
    <source>
        <dbReference type="Proteomes" id="UP001596542"/>
    </source>
</evidence>
<accession>A0ABW2IB32</accession>
<feature type="transmembrane region" description="Helical" evidence="4">
    <location>
        <begin position="55"/>
        <end position="75"/>
    </location>
</feature>
<feature type="transmembrane region" description="Helical" evidence="4">
    <location>
        <begin position="285"/>
        <end position="303"/>
    </location>
</feature>
<keyword evidence="3 4" id="KW-0472">Membrane</keyword>
<comment type="caution">
    <text evidence="6">The sequence shown here is derived from an EMBL/GenBank/DDBJ whole genome shotgun (WGS) entry which is preliminary data.</text>
</comment>
<dbReference type="Pfam" id="PF07690">
    <property type="entry name" value="MFS_1"/>
    <property type="match status" value="1"/>
</dbReference>
<keyword evidence="7" id="KW-1185">Reference proteome</keyword>
<dbReference type="PANTHER" id="PTHR23523:SF2">
    <property type="entry name" value="2-NITROIMIDAZOLE TRANSPORTER"/>
    <property type="match status" value="1"/>
</dbReference>
<dbReference type="EMBL" id="JBHTBU010000001">
    <property type="protein sequence ID" value="MFC7288147.1"/>
    <property type="molecule type" value="Genomic_DNA"/>
</dbReference>
<evidence type="ECO:0000259" key="5">
    <source>
        <dbReference type="PROSITE" id="PS50850"/>
    </source>
</evidence>
<dbReference type="PANTHER" id="PTHR23523">
    <property type="match status" value="1"/>
</dbReference>
<evidence type="ECO:0000256" key="1">
    <source>
        <dbReference type="ARBA" id="ARBA00022692"/>
    </source>
</evidence>
<evidence type="ECO:0000313" key="6">
    <source>
        <dbReference type="EMBL" id="MFC7288147.1"/>
    </source>
</evidence>
<sequence>MKPYSTITTATPPRLTSPALLLFGILLIAMNLRVPFTSVAPLIDSIRTGLDLSSSAAGLLITLPLLAFAAVSPFGSLLAKKFGIERSLLAALLVIIAGILLRSAGSAATLYVGTAIIGGGIAIGNVLLPGLLKRSFPQQITKFTAIYVLTMGVASAVGSVYAIPLAQLSDYGWRFAMAALAVLPLISAFIWLPQLRKHTEVNAAISTPPPSAPVWHSALAWQVSLFLGFNSLVYYIMTTWLPAMLTDAGYTATEAGNLHGLMQFAAATPGLLIVPLVGRFKDQRGIAFGVSIITVLSIVGLMLAPGFAVFWTCLFGFSAGATLILGLSFVSLRAANTLQAAALSGMAQCIGYTLAAIGPTLIGRIHDAQGNWSATLLICAGAAFLMAVLGLFAGRNLHIGVHA</sequence>
<evidence type="ECO:0000256" key="2">
    <source>
        <dbReference type="ARBA" id="ARBA00022989"/>
    </source>
</evidence>